<dbReference type="EMBL" id="NIZT01000054">
    <property type="protein sequence ID" value="RBQ22675.1"/>
    <property type="molecule type" value="Genomic_DNA"/>
</dbReference>
<dbReference type="InterPro" id="IPR013783">
    <property type="entry name" value="Ig-like_fold"/>
</dbReference>
<dbReference type="PROSITE" id="PS51127">
    <property type="entry name" value="BIG1"/>
    <property type="match status" value="1"/>
</dbReference>
<reference evidence="2 3" key="1">
    <citation type="submission" date="2018-06" db="EMBL/GenBank/DDBJ databases">
        <title>Genomic insight into two independent archaeal endosymbiosis events.</title>
        <authorList>
            <person name="Lind A.E."/>
            <person name="Lewis W.H."/>
            <person name="Spang A."/>
            <person name="Guy L."/>
            <person name="Embley M.T."/>
            <person name="Ettema T.J.G."/>
        </authorList>
    </citation>
    <scope>NUCLEOTIDE SEQUENCE [LARGE SCALE GENOMIC DNA]</scope>
    <source>
        <strain evidence="2">NOE</strain>
    </source>
</reference>
<gene>
    <name evidence="2" type="ORF">ALNOE001_16320</name>
</gene>
<comment type="caution">
    <text evidence="2">The sequence shown here is derived from an EMBL/GenBank/DDBJ whole genome shotgun (WGS) entry which is preliminary data.</text>
</comment>
<dbReference type="Gene3D" id="2.60.40.10">
    <property type="entry name" value="Immunoglobulins"/>
    <property type="match status" value="1"/>
</dbReference>
<name>A0A366M910_9EURY</name>
<dbReference type="AlphaFoldDB" id="A0A366M910"/>
<protein>
    <recommendedName>
        <fullName evidence="1">Big-1 domain-containing protein</fullName>
    </recommendedName>
</protein>
<evidence type="ECO:0000313" key="2">
    <source>
        <dbReference type="EMBL" id="RBQ22675.1"/>
    </source>
</evidence>
<feature type="domain" description="Big-1" evidence="1">
    <location>
        <begin position="1"/>
        <end position="42"/>
    </location>
</feature>
<evidence type="ECO:0000313" key="3">
    <source>
        <dbReference type="Proteomes" id="UP000253099"/>
    </source>
</evidence>
<organism evidence="2 3">
    <name type="scientific">Candidatus Methanobinarius endosymbioticus</name>
    <dbReference type="NCBI Taxonomy" id="2006182"/>
    <lineage>
        <taxon>Archaea</taxon>
        <taxon>Methanobacteriati</taxon>
        <taxon>Methanobacteriota</taxon>
        <taxon>Methanomada group</taxon>
        <taxon>Methanobacteria</taxon>
        <taxon>Methanobacteriales</taxon>
        <taxon>Methanobacteriaceae</taxon>
        <taxon>Candidatus Methanobinarius</taxon>
    </lineage>
</organism>
<accession>A0A366M910</accession>
<evidence type="ECO:0000259" key="1">
    <source>
        <dbReference type="PROSITE" id="PS51127"/>
    </source>
</evidence>
<dbReference type="InterPro" id="IPR003344">
    <property type="entry name" value="Big_1_dom"/>
</dbReference>
<sequence>MKTDKDKITVILIDSNGNCLANKKVTITVKGKNYKRTTDKNG</sequence>
<dbReference type="Proteomes" id="UP000253099">
    <property type="component" value="Unassembled WGS sequence"/>
</dbReference>
<proteinExistence type="predicted"/>
<keyword evidence="3" id="KW-1185">Reference proteome</keyword>